<feature type="transmembrane region" description="Helical" evidence="7">
    <location>
        <begin position="324"/>
        <end position="341"/>
    </location>
</feature>
<protein>
    <submittedName>
        <fullName evidence="10">Type VII secretion integral membrane protein EccD</fullName>
    </submittedName>
</protein>
<reference evidence="11 12" key="1">
    <citation type="submission" date="2020-08" db="EMBL/GenBank/DDBJ databases">
        <title>novel species in genus Corynebacterium.</title>
        <authorList>
            <person name="Zhang G."/>
        </authorList>
    </citation>
    <scope>NUCLEOTIDE SEQUENCE [LARGE SCALE GENOMIC DNA]</scope>
    <source>
        <strain evidence="11 12">zg-917</strain>
        <strain evidence="10">Zg-917</strain>
    </source>
</reference>
<feature type="domain" description="EccD-like transmembrane" evidence="8">
    <location>
        <begin position="121"/>
        <end position="438"/>
    </location>
</feature>
<evidence type="ECO:0000256" key="2">
    <source>
        <dbReference type="ARBA" id="ARBA00006162"/>
    </source>
</evidence>
<comment type="similarity">
    <text evidence="2">Belongs to the EccD/Snm4 family.</text>
</comment>
<dbReference type="RefSeq" id="WP_171194315.1">
    <property type="nucleotide sequence ID" value="NZ_CP061032.1"/>
</dbReference>
<evidence type="ECO:0000313" key="10">
    <source>
        <dbReference type="EMBL" id="QNP90562.1"/>
    </source>
</evidence>
<dbReference type="AlphaFoldDB" id="A0A7H0JZU6"/>
<feature type="transmembrane region" description="Helical" evidence="7">
    <location>
        <begin position="242"/>
        <end position="261"/>
    </location>
</feature>
<keyword evidence="5 7" id="KW-1133">Transmembrane helix</keyword>
<feature type="transmembrane region" description="Helical" evidence="7">
    <location>
        <begin position="296"/>
        <end position="318"/>
    </location>
</feature>
<dbReference type="InterPro" id="IPR006707">
    <property type="entry name" value="T7SS_EccD"/>
</dbReference>
<feature type="transmembrane region" description="Helical" evidence="7">
    <location>
        <begin position="189"/>
        <end position="209"/>
    </location>
</feature>
<accession>A0A7H0JZU6</accession>
<dbReference type="InterPro" id="IPR044049">
    <property type="entry name" value="EccD_transm"/>
</dbReference>
<keyword evidence="3" id="KW-1003">Cell membrane</keyword>
<sequence length="438" mass="44360">MVATSAHHIVRVTVRVSVAAFHRDIDVTLPTSSTFAEALPELARLVELPQIHRPWEISTPGGAPLDMHAPLYTQKLHDGAVIVLRPKEPVAPPVVRDAADALAHAGESARNVRGLDTAATYAGLVCIGVLAGIFAPVPVTFALVAAVALTLAAVSRSQAVFFAAPVCAAVAAAAWVAGPSADWHGADPAIGALAGVLAALVVVGLGVALRITGAALTAFFATTGVLGAAGALGAWLPGPLAPAALTVLTGVFAVAATPGVATRAAGLTVARVPTAGEEFDRSDAYQPDVDARSHTAATVAGAISAGIAAATIPALLALSARGSAWTFVFCLCVAGALIIYASRHHWALARACLTAVALVAVVGSSISISRIDDAHPALITCAALITLAAATTVLWAKRVPDLEPTTVVWFERAEIAAIIAVIPLAVHLTGLFDLIRGL</sequence>
<feature type="transmembrane region" description="Helical" evidence="7">
    <location>
        <begin position="348"/>
        <end position="368"/>
    </location>
</feature>
<keyword evidence="12" id="KW-1185">Reference proteome</keyword>
<feature type="transmembrane region" description="Helical" evidence="7">
    <location>
        <begin position="216"/>
        <end position="236"/>
    </location>
</feature>
<feature type="transmembrane region" description="Helical" evidence="7">
    <location>
        <begin position="159"/>
        <end position="177"/>
    </location>
</feature>
<evidence type="ECO:0000256" key="4">
    <source>
        <dbReference type="ARBA" id="ARBA00022692"/>
    </source>
</evidence>
<keyword evidence="4 7" id="KW-0812">Transmembrane</keyword>
<dbReference type="Pfam" id="PF08817">
    <property type="entry name" value="YukD"/>
    <property type="match status" value="1"/>
</dbReference>
<evidence type="ECO:0000313" key="9">
    <source>
        <dbReference type="EMBL" id="MBC3178990.1"/>
    </source>
</evidence>
<name>A0A7H0JZU6_9CORY</name>
<keyword evidence="6 7" id="KW-0472">Membrane</keyword>
<feature type="transmembrane region" description="Helical" evidence="7">
    <location>
        <begin position="415"/>
        <end position="435"/>
    </location>
</feature>
<dbReference type="KEGG" id="cluj:IAU68_01860"/>
<organism evidence="10 11">
    <name type="scientific">Corynebacterium lujinxingii</name>
    <dbReference type="NCBI Taxonomy" id="2763010"/>
    <lineage>
        <taxon>Bacteria</taxon>
        <taxon>Bacillati</taxon>
        <taxon>Actinomycetota</taxon>
        <taxon>Actinomycetes</taxon>
        <taxon>Mycobacteriales</taxon>
        <taxon>Corynebacteriaceae</taxon>
        <taxon>Corynebacterium</taxon>
    </lineage>
</organism>
<dbReference type="Gene3D" id="3.10.20.90">
    <property type="entry name" value="Phosphatidylinositol 3-kinase Catalytic Subunit, Chain A, domain 1"/>
    <property type="match status" value="1"/>
</dbReference>
<feature type="transmembrane region" description="Helical" evidence="7">
    <location>
        <begin position="121"/>
        <end position="152"/>
    </location>
</feature>
<evidence type="ECO:0000256" key="7">
    <source>
        <dbReference type="SAM" id="Phobius"/>
    </source>
</evidence>
<evidence type="ECO:0000259" key="8">
    <source>
        <dbReference type="Pfam" id="PF19053"/>
    </source>
</evidence>
<dbReference type="Pfam" id="PF19053">
    <property type="entry name" value="EccD"/>
    <property type="match status" value="1"/>
</dbReference>
<proteinExistence type="inferred from homology"/>
<dbReference type="Proteomes" id="UP000516235">
    <property type="component" value="Chromosome"/>
</dbReference>
<dbReference type="Proteomes" id="UP000642876">
    <property type="component" value="Unassembled WGS sequence"/>
</dbReference>
<dbReference type="EMBL" id="JACMYE010000005">
    <property type="protein sequence ID" value="MBC3178990.1"/>
    <property type="molecule type" value="Genomic_DNA"/>
</dbReference>
<feature type="transmembrane region" description="Helical" evidence="7">
    <location>
        <begin position="374"/>
        <end position="395"/>
    </location>
</feature>
<evidence type="ECO:0000256" key="1">
    <source>
        <dbReference type="ARBA" id="ARBA00004651"/>
    </source>
</evidence>
<evidence type="ECO:0000256" key="3">
    <source>
        <dbReference type="ARBA" id="ARBA00022475"/>
    </source>
</evidence>
<evidence type="ECO:0000256" key="5">
    <source>
        <dbReference type="ARBA" id="ARBA00022989"/>
    </source>
</evidence>
<evidence type="ECO:0000256" key="6">
    <source>
        <dbReference type="ARBA" id="ARBA00023136"/>
    </source>
</evidence>
<gene>
    <name evidence="10" type="primary">eccD</name>
    <name evidence="9" type="ORF">H7348_06665</name>
    <name evidence="10" type="ORF">IAU68_01860</name>
</gene>
<evidence type="ECO:0000313" key="11">
    <source>
        <dbReference type="Proteomes" id="UP000516235"/>
    </source>
</evidence>
<comment type="subcellular location">
    <subcellularLocation>
        <location evidence="1">Cell membrane</location>
        <topology evidence="1">Multi-pass membrane protein</topology>
    </subcellularLocation>
</comment>
<dbReference type="GO" id="GO:0005886">
    <property type="term" value="C:plasma membrane"/>
    <property type="evidence" value="ECO:0007669"/>
    <property type="project" value="UniProtKB-SubCell"/>
</dbReference>
<dbReference type="NCBIfam" id="TIGR03920">
    <property type="entry name" value="T7SS_EccD"/>
    <property type="match status" value="1"/>
</dbReference>
<dbReference type="EMBL" id="CP061032">
    <property type="protein sequence ID" value="QNP90562.1"/>
    <property type="molecule type" value="Genomic_DNA"/>
</dbReference>
<evidence type="ECO:0000313" key="12">
    <source>
        <dbReference type="Proteomes" id="UP000642876"/>
    </source>
</evidence>
<dbReference type="InterPro" id="IPR024962">
    <property type="entry name" value="YukD-like"/>
</dbReference>